<dbReference type="GO" id="GO:0004018">
    <property type="term" value="F:N6-(1,2-dicarboxyethyl)AMP AMP-lyase (fumarate-forming) activity"/>
    <property type="evidence" value="ECO:0007669"/>
    <property type="project" value="UniProtKB-UniRule"/>
</dbReference>
<dbReference type="Proteomes" id="UP000242705">
    <property type="component" value="Unassembled WGS sequence"/>
</dbReference>
<evidence type="ECO:0000256" key="9">
    <source>
        <dbReference type="ARBA" id="ARBA00024477"/>
    </source>
</evidence>
<evidence type="ECO:0000256" key="4">
    <source>
        <dbReference type="ARBA" id="ARBA00012339"/>
    </source>
</evidence>
<dbReference type="PANTHER" id="PTHR43172:SF1">
    <property type="entry name" value="ADENYLOSUCCINATE LYASE"/>
    <property type="match status" value="1"/>
</dbReference>
<comment type="pathway">
    <text evidence="1 13">Purine metabolism; IMP biosynthesis via de novo pathway; 5-amino-1-(5-phospho-D-ribosyl)imidazole-4-carboxamide from 5-amino-1-(5-phospho-D-ribosyl)imidazole-4-carboxylate: step 2/2.</text>
</comment>
<comment type="similarity">
    <text evidence="3 13">Belongs to the lyase 1 family. Adenylosuccinate lyase subfamily.</text>
</comment>
<dbReference type="CDD" id="cd01360">
    <property type="entry name" value="Adenylsuccinate_lyase_1"/>
    <property type="match status" value="1"/>
</dbReference>
<comment type="caution">
    <text evidence="15">The sequence shown here is derived from an EMBL/GenBank/DDBJ whole genome shotgun (WGS) entry which is preliminary data.</text>
</comment>
<dbReference type="Pfam" id="PF00206">
    <property type="entry name" value="Lyase_1"/>
    <property type="match status" value="1"/>
</dbReference>
<evidence type="ECO:0000313" key="16">
    <source>
        <dbReference type="Proteomes" id="UP000242705"/>
    </source>
</evidence>
<dbReference type="Gene3D" id="1.10.275.10">
    <property type="entry name" value="Fumarase/aspartase (N-terminal domain)"/>
    <property type="match status" value="1"/>
</dbReference>
<sequence>MINRYARPIMQTLWSDQNRYNRWLDIERYVVEAWEHLGVIPQGVADRLKKATVDPARVDEYEKTFHHDVIAFINAAGETVAPEDAKYIHFGLTSTDVVDTALSSLIRDSLAIILDDLKKLQDVVRELAIRYKDTPVMGRTHGIHAEPTSFGLKLALWWLELGRDYERIDRARDTISVIKISGAVGNYANISPDIEEFVAKKMGMKPAPLSTQVLQRDRHAEVIAALAILGGTLDKIATEIRHMQRTELGELAEPFGEGQRGSSAMPHKRNPVMAEQISGLSRILRGYMVPALDDMALWHERDISHSSVERVIFPDATTLADYLLDTMLRIMQGLTVNTERMRENIDLTGGLVFSQKILLALVEAGMTREEAYKRVQSHAMAAMKESSPNFQERILHDPEIGKYLTAEEIVALFAIEPYLKEVDTIYRRIGLID</sequence>
<evidence type="ECO:0000256" key="5">
    <source>
        <dbReference type="ARBA" id="ARBA00017058"/>
    </source>
</evidence>
<protein>
    <recommendedName>
        <fullName evidence="5 12">Adenylosuccinate lyase</fullName>
        <shortName evidence="13">ASL</shortName>
        <ecNumber evidence="4 12">4.3.2.2</ecNumber>
    </recommendedName>
    <alternativeName>
        <fullName evidence="10 13">Adenylosuccinase</fullName>
    </alternativeName>
</protein>
<dbReference type="GO" id="GO:0070626">
    <property type="term" value="F:(S)-2-(5-amino-1-(5-phospho-D-ribosyl)imidazole-4-carboxamido) succinate lyase (fumarate-forming) activity"/>
    <property type="evidence" value="ECO:0007669"/>
    <property type="project" value="TreeGrafter"/>
</dbReference>
<evidence type="ECO:0000256" key="12">
    <source>
        <dbReference type="NCBIfam" id="TIGR00928"/>
    </source>
</evidence>
<feature type="domain" description="Adenylosuccinate lyase C-terminal" evidence="14">
    <location>
        <begin position="349"/>
        <end position="430"/>
    </location>
</feature>
<keyword evidence="8 13" id="KW-0456">Lyase</keyword>
<dbReference type="SUPFAM" id="SSF48557">
    <property type="entry name" value="L-aspartase-like"/>
    <property type="match status" value="1"/>
</dbReference>
<dbReference type="Pfam" id="PF10397">
    <property type="entry name" value="ADSL_C"/>
    <property type="match status" value="1"/>
</dbReference>
<dbReference type="UniPathway" id="UPA00075">
    <property type="reaction ID" value="UER00336"/>
</dbReference>
<evidence type="ECO:0000256" key="3">
    <source>
        <dbReference type="ARBA" id="ARBA00008273"/>
    </source>
</evidence>
<dbReference type="RefSeq" id="WP_020373928.1">
    <property type="nucleotide sequence ID" value="NZ_MDZD01000018.1"/>
</dbReference>
<dbReference type="InterPro" id="IPR019468">
    <property type="entry name" value="AdenyloSucc_lyase_C"/>
</dbReference>
<evidence type="ECO:0000256" key="11">
    <source>
        <dbReference type="ARBA" id="ARBA00049115"/>
    </source>
</evidence>
<evidence type="ECO:0000256" key="13">
    <source>
        <dbReference type="RuleBase" id="RU361172"/>
    </source>
</evidence>
<dbReference type="Gene3D" id="1.20.200.10">
    <property type="entry name" value="Fumarase/aspartase (Central domain)"/>
    <property type="match status" value="1"/>
</dbReference>
<comment type="catalytic activity">
    <reaction evidence="11">
        <text>N(6)-(1,2-dicarboxyethyl)-AMP = fumarate + AMP</text>
        <dbReference type="Rhea" id="RHEA:16853"/>
        <dbReference type="ChEBI" id="CHEBI:29806"/>
        <dbReference type="ChEBI" id="CHEBI:57567"/>
        <dbReference type="ChEBI" id="CHEBI:456215"/>
        <dbReference type="EC" id="4.3.2.2"/>
    </reaction>
    <physiologicalReaction direction="left-to-right" evidence="11">
        <dbReference type="Rhea" id="RHEA:16854"/>
    </physiologicalReaction>
</comment>
<dbReference type="InterPro" id="IPR008948">
    <property type="entry name" value="L-Aspartase-like"/>
</dbReference>
<keyword evidence="6" id="KW-0028">Amino-acid biosynthesis</keyword>
<comment type="pathway">
    <text evidence="2 13">Purine metabolism; AMP biosynthesis via de novo pathway; AMP from IMP: step 2/2.</text>
</comment>
<dbReference type="FunFam" id="1.10.40.30:FF:000007">
    <property type="entry name" value="Adenylosuccinate lyase"/>
    <property type="match status" value="1"/>
</dbReference>
<dbReference type="GO" id="GO:0008652">
    <property type="term" value="P:amino acid biosynthetic process"/>
    <property type="evidence" value="ECO:0007669"/>
    <property type="project" value="UniProtKB-KW"/>
</dbReference>
<dbReference type="InterPro" id="IPR024083">
    <property type="entry name" value="Fumarase/histidase_N"/>
</dbReference>
<evidence type="ECO:0000256" key="8">
    <source>
        <dbReference type="ARBA" id="ARBA00023239"/>
    </source>
</evidence>
<dbReference type="GO" id="GO:0006189">
    <property type="term" value="P:'de novo' IMP biosynthetic process"/>
    <property type="evidence" value="ECO:0007669"/>
    <property type="project" value="UniProtKB-UniPathway"/>
</dbReference>
<dbReference type="UniPathway" id="UPA00074">
    <property type="reaction ID" value="UER00132"/>
</dbReference>
<dbReference type="InterPro" id="IPR020557">
    <property type="entry name" value="Fumarate_lyase_CS"/>
</dbReference>
<dbReference type="EMBL" id="PXYX01000007">
    <property type="protein sequence ID" value="PSR28214.1"/>
    <property type="molecule type" value="Genomic_DNA"/>
</dbReference>
<comment type="catalytic activity">
    <reaction evidence="9">
        <text>(2S)-2-[5-amino-1-(5-phospho-beta-D-ribosyl)imidazole-4-carboxamido]succinate = 5-amino-1-(5-phospho-beta-D-ribosyl)imidazole-4-carboxamide + fumarate</text>
        <dbReference type="Rhea" id="RHEA:23920"/>
        <dbReference type="ChEBI" id="CHEBI:29806"/>
        <dbReference type="ChEBI" id="CHEBI:58443"/>
        <dbReference type="ChEBI" id="CHEBI:58475"/>
        <dbReference type="EC" id="4.3.2.2"/>
    </reaction>
    <physiologicalReaction direction="left-to-right" evidence="9">
        <dbReference type="Rhea" id="RHEA:23921"/>
    </physiologicalReaction>
</comment>
<dbReference type="PROSITE" id="PS00163">
    <property type="entry name" value="FUMARATE_LYASES"/>
    <property type="match status" value="1"/>
</dbReference>
<dbReference type="PANTHER" id="PTHR43172">
    <property type="entry name" value="ADENYLOSUCCINATE LYASE"/>
    <property type="match status" value="1"/>
</dbReference>
<dbReference type="EC" id="4.3.2.2" evidence="4 12"/>
<evidence type="ECO:0000256" key="6">
    <source>
        <dbReference type="ARBA" id="ARBA00022605"/>
    </source>
</evidence>
<dbReference type="FunFam" id="1.20.200.10:FF:000008">
    <property type="entry name" value="Adenylosuccinate lyase"/>
    <property type="match status" value="1"/>
</dbReference>
<dbReference type="NCBIfam" id="TIGR00928">
    <property type="entry name" value="purB"/>
    <property type="match status" value="1"/>
</dbReference>
<gene>
    <name evidence="15" type="ORF">C7B47_05785</name>
</gene>
<accession>A0A1R0IPR3</accession>
<dbReference type="SMART" id="SM00998">
    <property type="entry name" value="ADSL_C"/>
    <property type="match status" value="1"/>
</dbReference>
<dbReference type="InterPro" id="IPR022761">
    <property type="entry name" value="Fumarate_lyase_N"/>
</dbReference>
<evidence type="ECO:0000256" key="7">
    <source>
        <dbReference type="ARBA" id="ARBA00022755"/>
    </source>
</evidence>
<evidence type="ECO:0000256" key="2">
    <source>
        <dbReference type="ARBA" id="ARBA00004734"/>
    </source>
</evidence>
<keyword evidence="7 13" id="KW-0658">Purine biosynthesis</keyword>
<dbReference type="AlphaFoldDB" id="A0A1R0IPR3"/>
<dbReference type="GO" id="GO:0005829">
    <property type="term" value="C:cytosol"/>
    <property type="evidence" value="ECO:0007669"/>
    <property type="project" value="TreeGrafter"/>
</dbReference>
<dbReference type="GO" id="GO:0044208">
    <property type="term" value="P:'de novo' AMP biosynthetic process"/>
    <property type="evidence" value="ECO:0007669"/>
    <property type="project" value="UniProtKB-UniPathway"/>
</dbReference>
<organism evidence="15 16">
    <name type="scientific">Sulfobacillus thermosulfidooxidans</name>
    <dbReference type="NCBI Taxonomy" id="28034"/>
    <lineage>
        <taxon>Bacteria</taxon>
        <taxon>Bacillati</taxon>
        <taxon>Bacillota</taxon>
        <taxon>Clostridia</taxon>
        <taxon>Eubacteriales</taxon>
        <taxon>Clostridiales Family XVII. Incertae Sedis</taxon>
        <taxon>Sulfobacillus</taxon>
    </lineage>
</organism>
<dbReference type="PRINTS" id="PR00145">
    <property type="entry name" value="ARGSUCLYASE"/>
</dbReference>
<evidence type="ECO:0000256" key="1">
    <source>
        <dbReference type="ARBA" id="ARBA00004706"/>
    </source>
</evidence>
<dbReference type="InterPro" id="IPR000362">
    <property type="entry name" value="Fumarate_lyase_fam"/>
</dbReference>
<dbReference type="Gene3D" id="1.10.40.30">
    <property type="entry name" value="Fumarase/aspartase (C-terminal domain)"/>
    <property type="match status" value="1"/>
</dbReference>
<proteinExistence type="inferred from homology"/>
<evidence type="ECO:0000313" key="15">
    <source>
        <dbReference type="EMBL" id="PSR28214.1"/>
    </source>
</evidence>
<evidence type="ECO:0000259" key="14">
    <source>
        <dbReference type="SMART" id="SM00998"/>
    </source>
</evidence>
<name>A0A1R0IPR3_SULTH</name>
<dbReference type="InterPro" id="IPR004769">
    <property type="entry name" value="Pur_lyase"/>
</dbReference>
<dbReference type="PRINTS" id="PR00149">
    <property type="entry name" value="FUMRATELYASE"/>
</dbReference>
<reference evidence="15 16" key="1">
    <citation type="journal article" date="2014" name="BMC Genomics">
        <title>Comparison of environmental and isolate Sulfobacillus genomes reveals diverse carbon, sulfur, nitrogen, and hydrogen metabolisms.</title>
        <authorList>
            <person name="Justice N.B."/>
            <person name="Norman A."/>
            <person name="Brown C.T."/>
            <person name="Singh A."/>
            <person name="Thomas B.C."/>
            <person name="Banfield J.F."/>
        </authorList>
    </citation>
    <scope>NUCLEOTIDE SEQUENCE [LARGE SCALE GENOMIC DNA]</scope>
    <source>
        <strain evidence="15">AMDSBA5</strain>
    </source>
</reference>
<evidence type="ECO:0000256" key="10">
    <source>
        <dbReference type="ARBA" id="ARBA00030717"/>
    </source>
</evidence>